<evidence type="ECO:0000256" key="3">
    <source>
        <dbReference type="ARBA" id="ARBA00022475"/>
    </source>
</evidence>
<dbReference type="PANTHER" id="PTHR10269:SF15">
    <property type="entry name" value="GDNF FAMILY RECEPTOR ALPHA-3"/>
    <property type="match status" value="1"/>
</dbReference>
<sequence length="296" mass="34242">MSTAGPVCCVSSYHVYHANAVKCKEAAEVLSQHSVMQCKCQRRMKREDHCLNIYWTLHPDYVYGYLDSYDSPYLDEKVDKKGATEYARLAAEPYQDSETNGCLKEANICSSNSKCSKFKNDYVLHCANMYPSGSCNQHKCHQYLREFFKKVPIEFTKRLLFCQCNQDSNCAERRRQNIVPKCSFEEKVKKNCLALRDTCLSNTLCKSRFLDYQKYCQLFDKKSNTCPQENHSQCIQSYIRMIGTVMTPNFISNLSMETSLWCTCEGSGDQEDDCKNILSMFTSNKCLSKLEVQMMY</sequence>
<dbReference type="PRINTS" id="PR01316">
    <property type="entry name" value="GDNFRECEPTOR"/>
</dbReference>
<evidence type="ECO:0000256" key="5">
    <source>
        <dbReference type="ARBA" id="ARBA00022729"/>
    </source>
</evidence>
<proteinExistence type="inferred from homology"/>
<evidence type="ECO:0000256" key="8">
    <source>
        <dbReference type="ARBA" id="ARBA00023180"/>
    </source>
</evidence>
<keyword evidence="6" id="KW-0472">Membrane</keyword>
<protein>
    <recommendedName>
        <fullName evidence="10">GDNF/GAS1 domain-containing protein</fullName>
    </recommendedName>
</protein>
<feature type="domain" description="GDNF/GAS1" evidence="10">
    <location>
        <begin position="3"/>
        <end position="61"/>
    </location>
</feature>
<dbReference type="GO" id="GO:0038023">
    <property type="term" value="F:signaling receptor activity"/>
    <property type="evidence" value="ECO:0007669"/>
    <property type="project" value="InterPro"/>
</dbReference>
<evidence type="ECO:0000313" key="11">
    <source>
        <dbReference type="EMBL" id="DBA30944.1"/>
    </source>
</evidence>
<dbReference type="GO" id="GO:0007399">
    <property type="term" value="P:nervous system development"/>
    <property type="evidence" value="ECO:0007669"/>
    <property type="project" value="TreeGrafter"/>
</dbReference>
<evidence type="ECO:0000256" key="1">
    <source>
        <dbReference type="ARBA" id="ARBA00004609"/>
    </source>
</evidence>
<dbReference type="SUPFAM" id="SSF110035">
    <property type="entry name" value="GDNF receptor-like"/>
    <property type="match status" value="1"/>
</dbReference>
<comment type="subcellular location">
    <subcellularLocation>
        <location evidence="1">Cell membrane</location>
        <topology evidence="1">Lipid-anchor</topology>
        <topology evidence="1">GPI-anchor</topology>
    </subcellularLocation>
</comment>
<dbReference type="GO" id="GO:0007169">
    <property type="term" value="P:cell surface receptor protein tyrosine kinase signaling pathway"/>
    <property type="evidence" value="ECO:0007669"/>
    <property type="project" value="UniProtKB-ARBA"/>
</dbReference>
<keyword evidence="5" id="KW-0732">Signal</keyword>
<evidence type="ECO:0000256" key="9">
    <source>
        <dbReference type="ARBA" id="ARBA00023288"/>
    </source>
</evidence>
<keyword evidence="3" id="KW-1003">Cell membrane</keyword>
<dbReference type="Pfam" id="PF02351">
    <property type="entry name" value="GDNF"/>
    <property type="match status" value="2"/>
</dbReference>
<keyword evidence="8" id="KW-0325">Glycoprotein</keyword>
<accession>A0AAV3AHR5</accession>
<dbReference type="InterPro" id="IPR037193">
    <property type="entry name" value="GDNF_alpha"/>
</dbReference>
<evidence type="ECO:0000259" key="10">
    <source>
        <dbReference type="SMART" id="SM00907"/>
    </source>
</evidence>
<dbReference type="Proteomes" id="UP001181693">
    <property type="component" value="Unassembled WGS sequence"/>
</dbReference>
<dbReference type="EMBL" id="DYDO01000002">
    <property type="protein sequence ID" value="DBA30944.1"/>
    <property type="molecule type" value="Genomic_DNA"/>
</dbReference>
<feature type="domain" description="GDNF/GAS1" evidence="10">
    <location>
        <begin position="102"/>
        <end position="182"/>
    </location>
</feature>
<organism evidence="11 12">
    <name type="scientific">Pyxicephalus adspersus</name>
    <name type="common">African bullfrog</name>
    <dbReference type="NCBI Taxonomy" id="30357"/>
    <lineage>
        <taxon>Eukaryota</taxon>
        <taxon>Metazoa</taxon>
        <taxon>Chordata</taxon>
        <taxon>Craniata</taxon>
        <taxon>Vertebrata</taxon>
        <taxon>Euteleostomi</taxon>
        <taxon>Amphibia</taxon>
        <taxon>Batrachia</taxon>
        <taxon>Anura</taxon>
        <taxon>Neobatrachia</taxon>
        <taxon>Ranoidea</taxon>
        <taxon>Pyxicephalidae</taxon>
        <taxon>Pyxicephalinae</taxon>
        <taxon>Pyxicephalus</taxon>
    </lineage>
</organism>
<dbReference type="SMART" id="SM00907">
    <property type="entry name" value="GDNF"/>
    <property type="match status" value="3"/>
</dbReference>
<dbReference type="InterPro" id="IPR003438">
    <property type="entry name" value="GDNF_rcpt"/>
</dbReference>
<keyword evidence="4" id="KW-0336">GPI-anchor</keyword>
<evidence type="ECO:0000256" key="4">
    <source>
        <dbReference type="ARBA" id="ARBA00022622"/>
    </source>
</evidence>
<evidence type="ECO:0000256" key="6">
    <source>
        <dbReference type="ARBA" id="ARBA00023136"/>
    </source>
</evidence>
<dbReference type="FunFam" id="1.10.220.110:FF:000001">
    <property type="entry name" value="GDNF family receptor alpha"/>
    <property type="match status" value="1"/>
</dbReference>
<evidence type="ECO:0000256" key="7">
    <source>
        <dbReference type="ARBA" id="ARBA00023170"/>
    </source>
</evidence>
<dbReference type="GO" id="GO:0043235">
    <property type="term" value="C:receptor complex"/>
    <property type="evidence" value="ECO:0007669"/>
    <property type="project" value="TreeGrafter"/>
</dbReference>
<dbReference type="InterPro" id="IPR016017">
    <property type="entry name" value="GDNF/GAS1"/>
</dbReference>
<evidence type="ECO:0000313" key="12">
    <source>
        <dbReference type="Proteomes" id="UP001181693"/>
    </source>
</evidence>
<reference evidence="11" key="1">
    <citation type="thesis" date="2020" institute="ProQuest LLC" country="789 East Eisenhower Parkway, Ann Arbor, MI, USA">
        <title>Comparative Genomics and Chromosome Evolution.</title>
        <authorList>
            <person name="Mudd A.B."/>
        </authorList>
    </citation>
    <scope>NUCLEOTIDE SEQUENCE</scope>
    <source>
        <strain evidence="11">1538</strain>
        <tissue evidence="11">Blood</tissue>
    </source>
</reference>
<gene>
    <name evidence="11" type="ORF">GDO54_006865</name>
</gene>
<evidence type="ECO:0000256" key="2">
    <source>
        <dbReference type="ARBA" id="ARBA00005961"/>
    </source>
</evidence>
<keyword evidence="7" id="KW-0675">Receptor</keyword>
<dbReference type="PANTHER" id="PTHR10269">
    <property type="entry name" value="GDNF RECEPTOR ALPHA"/>
    <property type="match status" value="1"/>
</dbReference>
<name>A0AAV3AHR5_PYXAD</name>
<feature type="domain" description="GDNF/GAS1" evidence="10">
    <location>
        <begin position="192"/>
        <end position="286"/>
    </location>
</feature>
<comment type="similarity">
    <text evidence="2">Belongs to the GDNFR family.</text>
</comment>
<keyword evidence="9" id="KW-0449">Lipoprotein</keyword>
<dbReference type="AlphaFoldDB" id="A0AAV3AHR5"/>
<dbReference type="Gene3D" id="1.10.220.110">
    <property type="entry name" value="GDNF binding domain"/>
    <property type="match status" value="1"/>
</dbReference>
<comment type="caution">
    <text evidence="11">The sequence shown here is derived from an EMBL/GenBank/DDBJ whole genome shotgun (WGS) entry which is preliminary data.</text>
</comment>
<keyword evidence="12" id="KW-1185">Reference proteome</keyword>
<dbReference type="GO" id="GO:0009897">
    <property type="term" value="C:external side of plasma membrane"/>
    <property type="evidence" value="ECO:0007669"/>
    <property type="project" value="TreeGrafter"/>
</dbReference>